<reference evidence="1 2" key="1">
    <citation type="submission" date="2023-08" db="EMBL/GenBank/DDBJ databases">
        <title>Black Yeasts Isolated from many extreme environments.</title>
        <authorList>
            <person name="Coleine C."/>
            <person name="Stajich J.E."/>
            <person name="Selbmann L."/>
        </authorList>
    </citation>
    <scope>NUCLEOTIDE SEQUENCE [LARGE SCALE GENOMIC DNA]</scope>
    <source>
        <strain evidence="1 2">CCFEE 5910</strain>
    </source>
</reference>
<dbReference type="Proteomes" id="UP001309876">
    <property type="component" value="Unassembled WGS sequence"/>
</dbReference>
<keyword evidence="2" id="KW-1185">Reference proteome</keyword>
<organism evidence="1 2">
    <name type="scientific">Lithohypha guttulata</name>
    <dbReference type="NCBI Taxonomy" id="1690604"/>
    <lineage>
        <taxon>Eukaryota</taxon>
        <taxon>Fungi</taxon>
        <taxon>Dikarya</taxon>
        <taxon>Ascomycota</taxon>
        <taxon>Pezizomycotina</taxon>
        <taxon>Eurotiomycetes</taxon>
        <taxon>Chaetothyriomycetidae</taxon>
        <taxon>Chaetothyriales</taxon>
        <taxon>Trichomeriaceae</taxon>
        <taxon>Lithohypha</taxon>
    </lineage>
</organism>
<gene>
    <name evidence="1" type="ORF">LTR05_001257</name>
</gene>
<evidence type="ECO:0000313" key="1">
    <source>
        <dbReference type="EMBL" id="KAK5091077.1"/>
    </source>
</evidence>
<dbReference type="Gene3D" id="1.20.120.450">
    <property type="entry name" value="dinb family like domain"/>
    <property type="match status" value="1"/>
</dbReference>
<dbReference type="InterPro" id="IPR018531">
    <property type="entry name" value="DUF1993"/>
</dbReference>
<dbReference type="PANTHER" id="PTHR36922">
    <property type="entry name" value="BLL2446 PROTEIN"/>
    <property type="match status" value="1"/>
</dbReference>
<sequence length="174" mass="19446">MSSNALYDYSVNIFISSIQNLLVCMTKAEKYAEEQGDNVDDYVQLQIHPDMKNFAYQIQRISDSSKGVLARIAGHDAEAMAMPDTETTWADLKTRLNRTLTILEKSTPQDFEGKEGVEVSLLNGRFNFKAAEYLQRFAIPNVYFHVVTAYDLLRMKGVPVGKMDYLAGGSSGGN</sequence>
<dbReference type="Pfam" id="PF09351">
    <property type="entry name" value="DUF1993"/>
    <property type="match status" value="1"/>
</dbReference>
<name>A0AAN7YA78_9EURO</name>
<dbReference type="PANTHER" id="PTHR36922:SF1">
    <property type="entry name" value="DUF1993 DOMAIN-CONTAINING PROTEIN"/>
    <property type="match status" value="1"/>
</dbReference>
<dbReference type="SUPFAM" id="SSF109854">
    <property type="entry name" value="DinB/YfiT-like putative metalloenzymes"/>
    <property type="match status" value="1"/>
</dbReference>
<protein>
    <recommendedName>
        <fullName evidence="3">DUF1993 domain-containing protein</fullName>
    </recommendedName>
</protein>
<accession>A0AAN7YA78</accession>
<proteinExistence type="predicted"/>
<evidence type="ECO:0000313" key="2">
    <source>
        <dbReference type="Proteomes" id="UP001309876"/>
    </source>
</evidence>
<dbReference type="InterPro" id="IPR034660">
    <property type="entry name" value="DinB/YfiT-like"/>
</dbReference>
<dbReference type="AlphaFoldDB" id="A0AAN7YA78"/>
<dbReference type="EMBL" id="JAVRRJ010000001">
    <property type="protein sequence ID" value="KAK5091077.1"/>
    <property type="molecule type" value="Genomic_DNA"/>
</dbReference>
<evidence type="ECO:0008006" key="3">
    <source>
        <dbReference type="Google" id="ProtNLM"/>
    </source>
</evidence>
<comment type="caution">
    <text evidence="1">The sequence shown here is derived from an EMBL/GenBank/DDBJ whole genome shotgun (WGS) entry which is preliminary data.</text>
</comment>